<accession>A0A7K0JKJ2</accession>
<protein>
    <submittedName>
        <fullName evidence="1">Winged helix-turn-helix domain-containing protein</fullName>
    </submittedName>
</protein>
<dbReference type="Pfam" id="PF10771">
    <property type="entry name" value="DUF2582"/>
    <property type="match status" value="1"/>
</dbReference>
<proteinExistence type="predicted"/>
<dbReference type="AlphaFoldDB" id="A0A7K0JKJ2"/>
<dbReference type="InterPro" id="IPR036388">
    <property type="entry name" value="WH-like_DNA-bd_sf"/>
</dbReference>
<evidence type="ECO:0000313" key="1">
    <source>
        <dbReference type="EMBL" id="MSS50406.1"/>
    </source>
</evidence>
<name>A0A7K0JKJ2_PHOVU</name>
<dbReference type="Proteomes" id="UP000460950">
    <property type="component" value="Unassembled WGS sequence"/>
</dbReference>
<organism evidence="1 2">
    <name type="scientific">Phocaeicola vulgatus</name>
    <name type="common">Bacteroides vulgatus</name>
    <dbReference type="NCBI Taxonomy" id="821"/>
    <lineage>
        <taxon>Bacteria</taxon>
        <taxon>Pseudomonadati</taxon>
        <taxon>Bacteroidota</taxon>
        <taxon>Bacteroidia</taxon>
        <taxon>Bacteroidales</taxon>
        <taxon>Bacteroidaceae</taxon>
        <taxon>Phocaeicola</taxon>
    </lineage>
</organism>
<comment type="caution">
    <text evidence="1">The sequence shown here is derived from an EMBL/GenBank/DDBJ whole genome shotgun (WGS) entry which is preliminary data.</text>
</comment>
<dbReference type="EMBL" id="VULU01000051">
    <property type="protein sequence ID" value="MSS50406.1"/>
    <property type="molecule type" value="Genomic_DNA"/>
</dbReference>
<dbReference type="Gene3D" id="1.10.10.10">
    <property type="entry name" value="Winged helix-like DNA-binding domain superfamily/Winged helix DNA-binding domain"/>
    <property type="match status" value="1"/>
</dbReference>
<dbReference type="RefSeq" id="WP_154577705.1">
    <property type="nucleotide sequence ID" value="NZ_VULU01000051.1"/>
</dbReference>
<sequence>MDKKQIGKNAGILWRVLSDGSKWNYESLKETLGMSDRELCAAIGWLSREDKIQVENCHDGKELFFLNMQIYY</sequence>
<gene>
    <name evidence="1" type="ORF">FYJ30_19465</name>
</gene>
<reference evidence="1 2" key="1">
    <citation type="submission" date="2019-09" db="EMBL/GenBank/DDBJ databases">
        <title>In-depth cultivation of the pig gut microbiome towards novel bacterial diversity and tailored functional studies.</title>
        <authorList>
            <person name="Wylensek D."/>
            <person name="Hitch T.C.A."/>
            <person name="Clavel T."/>
        </authorList>
    </citation>
    <scope>NUCLEOTIDE SEQUENCE [LARGE SCALE GENOMIC DNA]</scope>
    <source>
        <strain evidence="1 2">WCA-389-WT-3C</strain>
    </source>
</reference>
<dbReference type="InterPro" id="IPR019707">
    <property type="entry name" value="DUF2582"/>
</dbReference>
<evidence type="ECO:0000313" key="2">
    <source>
        <dbReference type="Proteomes" id="UP000460950"/>
    </source>
</evidence>